<keyword evidence="2" id="KW-1185">Reference proteome</keyword>
<evidence type="ECO:0000313" key="1">
    <source>
        <dbReference type="EMBL" id="GDY32848.1"/>
    </source>
</evidence>
<dbReference type="InterPro" id="IPR008999">
    <property type="entry name" value="Actin-crosslinking"/>
</dbReference>
<accession>A0A4D4JDY0</accession>
<dbReference type="Gene3D" id="2.80.10.50">
    <property type="match status" value="1"/>
</dbReference>
<organism evidence="1 2">
    <name type="scientific">Gandjariella thermophila</name>
    <dbReference type="NCBI Taxonomy" id="1931992"/>
    <lineage>
        <taxon>Bacteria</taxon>
        <taxon>Bacillati</taxon>
        <taxon>Actinomycetota</taxon>
        <taxon>Actinomycetes</taxon>
        <taxon>Pseudonocardiales</taxon>
        <taxon>Pseudonocardiaceae</taxon>
        <taxon>Gandjariella</taxon>
    </lineage>
</organism>
<protein>
    <recommendedName>
        <fullName evidence="3">Ricin B lectin domain-containing protein</fullName>
    </recommendedName>
</protein>
<reference evidence="2" key="1">
    <citation type="submission" date="2019-04" db="EMBL/GenBank/DDBJ databases">
        <title>Draft genome sequence of Pseudonocardiaceae bacterium SL3-2-4.</title>
        <authorList>
            <person name="Ningsih F."/>
            <person name="Yokota A."/>
            <person name="Sakai Y."/>
            <person name="Nanatani K."/>
            <person name="Yabe S."/>
            <person name="Oetari A."/>
            <person name="Sjamsuridzal W."/>
        </authorList>
    </citation>
    <scope>NUCLEOTIDE SEQUENCE [LARGE SCALE GENOMIC DNA]</scope>
    <source>
        <strain evidence="2">SL3-2-4</strain>
    </source>
</reference>
<dbReference type="RefSeq" id="WP_137815845.1">
    <property type="nucleotide sequence ID" value="NZ_BJFL01000030.1"/>
</dbReference>
<dbReference type="Proteomes" id="UP000298860">
    <property type="component" value="Unassembled WGS sequence"/>
</dbReference>
<dbReference type="EMBL" id="BJFL01000030">
    <property type="protein sequence ID" value="GDY32848.1"/>
    <property type="molecule type" value="Genomic_DNA"/>
</dbReference>
<dbReference type="SUPFAM" id="SSF50405">
    <property type="entry name" value="Actin-crosslinking proteins"/>
    <property type="match status" value="1"/>
</dbReference>
<dbReference type="OrthoDB" id="3541469at2"/>
<comment type="caution">
    <text evidence="1">The sequence shown here is derived from an EMBL/GenBank/DDBJ whole genome shotgun (WGS) entry which is preliminary data.</text>
</comment>
<sequence length="200" mass="20864">MRELSARGRLAGLTGALLLAAGIVLAVLPGAAAAAPANGISLTEAMSRLTASHNTAQQVVCSNNVYITSRANGRIVSAELGYSGNNYAMLRARATAVGPWERYTICTDTRSGLSSIASQANRRIVSAELGYSGGDYAMLRARATAVGPWELYRIVSAGSGLAIISAANGRYVSAELGYSGSRYAMLRARATAAGPWEQFQ</sequence>
<dbReference type="CDD" id="cd00257">
    <property type="entry name" value="beta-trefoil_FSCN-like"/>
    <property type="match status" value="1"/>
</dbReference>
<gene>
    <name evidence="1" type="ORF">GTS_44810</name>
</gene>
<dbReference type="AlphaFoldDB" id="A0A4D4JDY0"/>
<proteinExistence type="predicted"/>
<evidence type="ECO:0008006" key="3">
    <source>
        <dbReference type="Google" id="ProtNLM"/>
    </source>
</evidence>
<evidence type="ECO:0000313" key="2">
    <source>
        <dbReference type="Proteomes" id="UP000298860"/>
    </source>
</evidence>
<name>A0A4D4JDY0_9PSEU</name>